<organism evidence="1 2">
    <name type="scientific">Lodderomyces beijingensis</name>
    <dbReference type="NCBI Taxonomy" id="1775926"/>
    <lineage>
        <taxon>Eukaryota</taxon>
        <taxon>Fungi</taxon>
        <taxon>Dikarya</taxon>
        <taxon>Ascomycota</taxon>
        <taxon>Saccharomycotina</taxon>
        <taxon>Pichiomycetes</taxon>
        <taxon>Debaryomycetaceae</taxon>
        <taxon>Candida/Lodderomyces clade</taxon>
        <taxon>Lodderomyces</taxon>
    </lineage>
</organism>
<evidence type="ECO:0008006" key="3">
    <source>
        <dbReference type="Google" id="ProtNLM"/>
    </source>
</evidence>
<sequence>MKDLLVIHIGAGNHHASSNSKYAKLIKKALSKHTIAESSRVLEDSPWTNTGYGSSLNRLGQVEIDASFISHGGDDGTTRMGSLTGLKCRNPTVEMFRIYDEIAKEYQTTPELNVPLALNCTSLKSFVGIREDDSEGLVSEKSYRIFQLYKNGVSSVARDKEEGEGVMDTIGLAHITHVGVDIATSSGGNFFKLPGRMGCAAIPGAAIAFLQNESGLFCCMCSGDGEQIVKYHLASTIIEKYTLYEKANNDDDNDNDDDDDDDESQRQHFCEYVKSELTRLDPNFYFGFILIVARRGGMDEEATRNLIYGHSTKSFHFGFRVGDQTKAILSFAEKEADFTFGEYRLSLA</sequence>
<dbReference type="InterPro" id="IPR000246">
    <property type="entry name" value="Peptidase_T2"/>
</dbReference>
<protein>
    <recommendedName>
        <fullName evidence="3">Asparaginase</fullName>
    </recommendedName>
</protein>
<dbReference type="PANTHER" id="PTHR10188:SF8">
    <property type="entry name" value="THREONINE ASPARTASE 1"/>
    <property type="match status" value="1"/>
</dbReference>
<dbReference type="GeneID" id="92210248"/>
<evidence type="ECO:0000313" key="2">
    <source>
        <dbReference type="Proteomes" id="UP001497383"/>
    </source>
</evidence>
<dbReference type="Pfam" id="PF01112">
    <property type="entry name" value="Asparaginase_2"/>
    <property type="match status" value="1"/>
</dbReference>
<dbReference type="InterPro" id="IPR029055">
    <property type="entry name" value="Ntn_hydrolases_N"/>
</dbReference>
<dbReference type="Gene3D" id="3.60.20.30">
    <property type="entry name" value="(Glycosyl)asparaginase"/>
    <property type="match status" value="1"/>
</dbReference>
<keyword evidence="2" id="KW-1185">Reference proteome</keyword>
<dbReference type="PANTHER" id="PTHR10188">
    <property type="entry name" value="L-ASPARAGINASE"/>
    <property type="match status" value="1"/>
</dbReference>
<dbReference type="RefSeq" id="XP_066831990.1">
    <property type="nucleotide sequence ID" value="XM_066975342.1"/>
</dbReference>
<name>A0ABP0ZRP5_9ASCO</name>
<proteinExistence type="predicted"/>
<evidence type="ECO:0000313" key="1">
    <source>
        <dbReference type="EMBL" id="CAK9441183.1"/>
    </source>
</evidence>
<accession>A0ABP0ZRP5</accession>
<dbReference type="EMBL" id="OZ022410">
    <property type="protein sequence ID" value="CAK9441183.1"/>
    <property type="molecule type" value="Genomic_DNA"/>
</dbReference>
<reference evidence="1 2" key="1">
    <citation type="submission" date="2024-03" db="EMBL/GenBank/DDBJ databases">
        <authorList>
            <person name="Brejova B."/>
        </authorList>
    </citation>
    <scope>NUCLEOTIDE SEQUENCE [LARGE SCALE GENOMIC DNA]</scope>
    <source>
        <strain evidence="1 2">CBS 14171</strain>
    </source>
</reference>
<dbReference type="SUPFAM" id="SSF56235">
    <property type="entry name" value="N-terminal nucleophile aminohydrolases (Ntn hydrolases)"/>
    <property type="match status" value="1"/>
</dbReference>
<gene>
    <name evidence="1" type="ORF">LODBEIA_P50520</name>
</gene>
<dbReference type="Proteomes" id="UP001497383">
    <property type="component" value="Chromosome 6"/>
</dbReference>